<reference evidence="2 3" key="2">
    <citation type="submission" date="2019-01" db="EMBL/GenBank/DDBJ databases">
        <title>The decoding of complex shrimp genome reveals the adaptation for benthos swimmer, frequently molting mechanism and breeding impact on genome.</title>
        <authorList>
            <person name="Sun Y."/>
            <person name="Gao Y."/>
            <person name="Yu Y."/>
        </authorList>
    </citation>
    <scope>NUCLEOTIDE SEQUENCE [LARGE SCALE GENOMIC DNA]</scope>
    <source>
        <tissue evidence="2">Muscle</tissue>
    </source>
</reference>
<feature type="region of interest" description="Disordered" evidence="1">
    <location>
        <begin position="95"/>
        <end position="148"/>
    </location>
</feature>
<reference evidence="2 3" key="1">
    <citation type="submission" date="2018-04" db="EMBL/GenBank/DDBJ databases">
        <authorList>
            <person name="Zhang X."/>
            <person name="Yuan J."/>
            <person name="Li F."/>
            <person name="Xiang J."/>
        </authorList>
    </citation>
    <scope>NUCLEOTIDE SEQUENCE [LARGE SCALE GENOMIC DNA]</scope>
    <source>
        <tissue evidence="2">Muscle</tissue>
    </source>
</reference>
<protein>
    <submittedName>
        <fullName evidence="2">Uncharacterized protein</fullName>
    </submittedName>
</protein>
<feature type="region of interest" description="Disordered" evidence="1">
    <location>
        <begin position="364"/>
        <end position="383"/>
    </location>
</feature>
<comment type="caution">
    <text evidence="2">The sequence shown here is derived from an EMBL/GenBank/DDBJ whole genome shotgun (WGS) entry which is preliminary data.</text>
</comment>
<feature type="region of interest" description="Disordered" evidence="1">
    <location>
        <begin position="1"/>
        <end position="77"/>
    </location>
</feature>
<feature type="compositionally biased region" description="Polar residues" evidence="1">
    <location>
        <begin position="374"/>
        <end position="383"/>
    </location>
</feature>
<feature type="compositionally biased region" description="Basic and acidic residues" evidence="1">
    <location>
        <begin position="122"/>
        <end position="147"/>
    </location>
</feature>
<name>A0A3R7PFX5_PENVA</name>
<accession>A0A3R7PFX5</accession>
<evidence type="ECO:0000256" key="1">
    <source>
        <dbReference type="SAM" id="MobiDB-lite"/>
    </source>
</evidence>
<proteinExistence type="predicted"/>
<dbReference type="AlphaFoldDB" id="A0A3R7PFX5"/>
<dbReference type="EMBL" id="QCYY01003113">
    <property type="protein sequence ID" value="ROT65241.1"/>
    <property type="molecule type" value="Genomic_DNA"/>
</dbReference>
<organism evidence="2 3">
    <name type="scientific">Penaeus vannamei</name>
    <name type="common">Whiteleg shrimp</name>
    <name type="synonym">Litopenaeus vannamei</name>
    <dbReference type="NCBI Taxonomy" id="6689"/>
    <lineage>
        <taxon>Eukaryota</taxon>
        <taxon>Metazoa</taxon>
        <taxon>Ecdysozoa</taxon>
        <taxon>Arthropoda</taxon>
        <taxon>Crustacea</taxon>
        <taxon>Multicrustacea</taxon>
        <taxon>Malacostraca</taxon>
        <taxon>Eumalacostraca</taxon>
        <taxon>Eucarida</taxon>
        <taxon>Decapoda</taxon>
        <taxon>Dendrobranchiata</taxon>
        <taxon>Penaeoidea</taxon>
        <taxon>Penaeidae</taxon>
        <taxon>Penaeus</taxon>
    </lineage>
</organism>
<evidence type="ECO:0000313" key="3">
    <source>
        <dbReference type="Proteomes" id="UP000283509"/>
    </source>
</evidence>
<keyword evidence="3" id="KW-1185">Reference proteome</keyword>
<feature type="region of interest" description="Disordered" evidence="1">
    <location>
        <begin position="274"/>
        <end position="332"/>
    </location>
</feature>
<feature type="region of interest" description="Disordered" evidence="1">
    <location>
        <begin position="163"/>
        <end position="250"/>
    </location>
</feature>
<gene>
    <name evidence="2" type="ORF">C7M84_016796</name>
</gene>
<feature type="compositionally biased region" description="Basic residues" evidence="1">
    <location>
        <begin position="57"/>
        <end position="68"/>
    </location>
</feature>
<evidence type="ECO:0000313" key="2">
    <source>
        <dbReference type="EMBL" id="ROT65241.1"/>
    </source>
</evidence>
<dbReference type="Proteomes" id="UP000283509">
    <property type="component" value="Unassembled WGS sequence"/>
</dbReference>
<feature type="region of interest" description="Disordered" evidence="1">
    <location>
        <begin position="338"/>
        <end position="357"/>
    </location>
</feature>
<feature type="compositionally biased region" description="Low complexity" evidence="1">
    <location>
        <begin position="305"/>
        <end position="315"/>
    </location>
</feature>
<sequence length="383" mass="42860">MIRSLSPYPEDVNHRSTSCCSPDARTDHRQLTTRAPSSSGILAWHPEDKEKVAGGRRLSRSGPRRRPRTPSEDSKPHPFQKVVLVVLIPLPRTLRTIPPHRSSSYPFGGPSLPTGRPQNPFRDSKRSSSYPSEDHPFLHQNPSEDSKSQVVLIPLRRTIPSYRSSSEPFPRTLRTIPSHRSSSYPFGGPSLPTGRPHPFRGLSSLPTGRPHTLRRTLRTIPYHRSSSYPFEDSKNHPSHRSSSCPSEDSKNHPFLQVVLVPLPRTLRTILLTGRPRTPSEDSKNHPSSQVVLIPLRRTLSPIPPHRSSSSSSCPSEDSKNHPSSQVVLMPLPRTLRTIPSYRSSHTPSEDSKNPSSQVVLMPLRRTLRTIPPHRSSSYPFGGL</sequence>